<sequence>MQLMGCNRNLFARFNVACRVPRFNVSRPAATTYPKNKEWDYFKGIIPMSAVASRRRFQGSRTVAEQKVDHLKAFKHLMDSSYELETKLTHGSTDRKQDYPKLTDGSESDGHAKV</sequence>
<evidence type="ECO:0000313" key="3">
    <source>
        <dbReference type="Proteomes" id="UP000250321"/>
    </source>
</evidence>
<name>A0A314YKT9_PRUYE</name>
<evidence type="ECO:0000256" key="1">
    <source>
        <dbReference type="SAM" id="MobiDB-lite"/>
    </source>
</evidence>
<evidence type="ECO:0000313" key="2">
    <source>
        <dbReference type="EMBL" id="PQQ09245.1"/>
    </source>
</evidence>
<dbReference type="AlphaFoldDB" id="A0A314YKT9"/>
<feature type="region of interest" description="Disordered" evidence="1">
    <location>
        <begin position="88"/>
        <end position="114"/>
    </location>
</feature>
<dbReference type="EMBL" id="PJQY01000635">
    <property type="protein sequence ID" value="PQQ09245.1"/>
    <property type="molecule type" value="Genomic_DNA"/>
</dbReference>
<protein>
    <submittedName>
        <fullName evidence="2">Uncharacterized protein</fullName>
    </submittedName>
</protein>
<organism evidence="2 3">
    <name type="scientific">Prunus yedoensis var. nudiflora</name>
    <dbReference type="NCBI Taxonomy" id="2094558"/>
    <lineage>
        <taxon>Eukaryota</taxon>
        <taxon>Viridiplantae</taxon>
        <taxon>Streptophyta</taxon>
        <taxon>Embryophyta</taxon>
        <taxon>Tracheophyta</taxon>
        <taxon>Spermatophyta</taxon>
        <taxon>Magnoliopsida</taxon>
        <taxon>eudicotyledons</taxon>
        <taxon>Gunneridae</taxon>
        <taxon>Pentapetalae</taxon>
        <taxon>rosids</taxon>
        <taxon>fabids</taxon>
        <taxon>Rosales</taxon>
        <taxon>Rosaceae</taxon>
        <taxon>Amygdaloideae</taxon>
        <taxon>Amygdaleae</taxon>
        <taxon>Prunus</taxon>
    </lineage>
</organism>
<comment type="caution">
    <text evidence="2">The sequence shown here is derived from an EMBL/GenBank/DDBJ whole genome shotgun (WGS) entry which is preliminary data.</text>
</comment>
<proteinExistence type="predicted"/>
<feature type="compositionally biased region" description="Basic and acidic residues" evidence="1">
    <location>
        <begin position="88"/>
        <end position="101"/>
    </location>
</feature>
<gene>
    <name evidence="2" type="ORF">Pyn_26243</name>
</gene>
<dbReference type="Proteomes" id="UP000250321">
    <property type="component" value="Unassembled WGS sequence"/>
</dbReference>
<keyword evidence="3" id="KW-1185">Reference proteome</keyword>
<reference evidence="2 3" key="1">
    <citation type="submission" date="2018-02" db="EMBL/GenBank/DDBJ databases">
        <title>Draft genome of wild Prunus yedoensis var. nudiflora.</title>
        <authorList>
            <person name="Baek S."/>
            <person name="Kim J.-H."/>
            <person name="Choi K."/>
            <person name="Kim G.-B."/>
            <person name="Cho A."/>
            <person name="Jang H."/>
            <person name="Shin C.-H."/>
            <person name="Yu H.-J."/>
            <person name="Mun J.-H."/>
        </authorList>
    </citation>
    <scope>NUCLEOTIDE SEQUENCE [LARGE SCALE GENOMIC DNA]</scope>
    <source>
        <strain evidence="3">cv. Jeju island</strain>
        <tissue evidence="2">Leaf</tissue>
    </source>
</reference>
<dbReference type="OrthoDB" id="10456646at2759"/>
<accession>A0A314YKT9</accession>